<evidence type="ECO:0008006" key="3">
    <source>
        <dbReference type="Google" id="ProtNLM"/>
    </source>
</evidence>
<dbReference type="Proteomes" id="UP000264071">
    <property type="component" value="Unassembled WGS sequence"/>
</dbReference>
<name>A0A3D4V6V8_9BACT</name>
<organism evidence="1 2">
    <name type="scientific">Gemmatimonas aurantiaca</name>
    <dbReference type="NCBI Taxonomy" id="173480"/>
    <lineage>
        <taxon>Bacteria</taxon>
        <taxon>Pseudomonadati</taxon>
        <taxon>Gemmatimonadota</taxon>
        <taxon>Gemmatimonadia</taxon>
        <taxon>Gemmatimonadales</taxon>
        <taxon>Gemmatimonadaceae</taxon>
        <taxon>Gemmatimonas</taxon>
    </lineage>
</organism>
<comment type="caution">
    <text evidence="1">The sequence shown here is derived from an EMBL/GenBank/DDBJ whole genome shotgun (WGS) entry which is preliminary data.</text>
</comment>
<evidence type="ECO:0000313" key="2">
    <source>
        <dbReference type="Proteomes" id="UP000264071"/>
    </source>
</evidence>
<sequence>MQRDIVSVVTHDLGSIAGALALRAEIPGSTEAVAQERQRAVLKSLADQVRAAMRMLEVIRGGEGRSGLGAARTAPEGWWLEQLRRLCHATLPRGASVQCTASDAIAPLSERDVAGLTMLMLAALRHLQPERLTGALSLDIGVHVANDDRVPAVLVSMAMRGVPLRASRSRRTRWQRFCDAQSAERAWPVTWWHESAPDQLNWHCHLRLSAAD</sequence>
<evidence type="ECO:0000313" key="1">
    <source>
        <dbReference type="EMBL" id="HCT56815.1"/>
    </source>
</evidence>
<dbReference type="AlphaFoldDB" id="A0A3D4V6V8"/>
<proteinExistence type="predicted"/>
<gene>
    <name evidence="1" type="ORF">DGD08_06335</name>
</gene>
<protein>
    <recommendedName>
        <fullName evidence="3">Histidine kinase</fullName>
    </recommendedName>
</protein>
<reference evidence="1 2" key="1">
    <citation type="journal article" date="2018" name="Nat. Biotechnol.">
        <title>A standardized bacterial taxonomy based on genome phylogeny substantially revises the tree of life.</title>
        <authorList>
            <person name="Parks D.H."/>
            <person name="Chuvochina M."/>
            <person name="Waite D.W."/>
            <person name="Rinke C."/>
            <person name="Skarshewski A."/>
            <person name="Chaumeil P.A."/>
            <person name="Hugenholtz P."/>
        </authorList>
    </citation>
    <scope>NUCLEOTIDE SEQUENCE [LARGE SCALE GENOMIC DNA]</scope>
    <source>
        <strain evidence="1">UBA8844</strain>
    </source>
</reference>
<dbReference type="EMBL" id="DPIY01000006">
    <property type="protein sequence ID" value="HCT56815.1"/>
    <property type="molecule type" value="Genomic_DNA"/>
</dbReference>
<accession>A0A3D4V6V8</accession>